<proteinExistence type="inferred from homology"/>
<dbReference type="Pfam" id="PF00107">
    <property type="entry name" value="ADH_zinc_N"/>
    <property type="match status" value="1"/>
</dbReference>
<dbReference type="Gene3D" id="3.40.50.720">
    <property type="entry name" value="NAD(P)-binding Rossmann-like Domain"/>
    <property type="match status" value="1"/>
</dbReference>
<evidence type="ECO:0000259" key="9">
    <source>
        <dbReference type="Pfam" id="PF08240"/>
    </source>
</evidence>
<evidence type="ECO:0000256" key="3">
    <source>
        <dbReference type="ARBA" id="ARBA00022737"/>
    </source>
</evidence>
<dbReference type="PROSITE" id="PS00678">
    <property type="entry name" value="WD_REPEATS_1"/>
    <property type="match status" value="2"/>
</dbReference>
<keyword evidence="4 7" id="KW-0862">Zinc</keyword>
<dbReference type="EMBL" id="CAXAMM010001747">
    <property type="protein sequence ID" value="CAK8993286.1"/>
    <property type="molecule type" value="Genomic_DNA"/>
</dbReference>
<dbReference type="PANTHER" id="PTHR43401:SF2">
    <property type="entry name" value="L-THREONINE 3-DEHYDROGENASE"/>
    <property type="match status" value="1"/>
</dbReference>
<dbReference type="InterPro" id="IPR019775">
    <property type="entry name" value="WD40_repeat_CS"/>
</dbReference>
<feature type="repeat" description="WD" evidence="6">
    <location>
        <begin position="571"/>
        <end position="612"/>
    </location>
</feature>
<comment type="caution">
    <text evidence="10">The sequence shown here is derived from an EMBL/GenBank/DDBJ whole genome shotgun (WGS) entry which is preliminary data.</text>
</comment>
<dbReference type="PROSITE" id="PS50082">
    <property type="entry name" value="WD_REPEATS_2"/>
    <property type="match status" value="3"/>
</dbReference>
<dbReference type="PROSITE" id="PS00059">
    <property type="entry name" value="ADH_ZINC"/>
    <property type="match status" value="1"/>
</dbReference>
<dbReference type="PRINTS" id="PR00320">
    <property type="entry name" value="GPROTEINBRPT"/>
</dbReference>
<evidence type="ECO:0000313" key="10">
    <source>
        <dbReference type="EMBL" id="CAK8993286.1"/>
    </source>
</evidence>
<dbReference type="InterPro" id="IPR002328">
    <property type="entry name" value="ADH_Zn_CS"/>
</dbReference>
<dbReference type="Proteomes" id="UP001642464">
    <property type="component" value="Unassembled WGS sequence"/>
</dbReference>
<keyword evidence="11" id="KW-1185">Reference proteome</keyword>
<dbReference type="PROSITE" id="PS50294">
    <property type="entry name" value="WD_REPEATS_REGION"/>
    <property type="match status" value="3"/>
</dbReference>
<evidence type="ECO:0000313" key="11">
    <source>
        <dbReference type="Proteomes" id="UP001642464"/>
    </source>
</evidence>
<dbReference type="InterPro" id="IPR011032">
    <property type="entry name" value="GroES-like_sf"/>
</dbReference>
<accession>A0ABP0HSV4</accession>
<sequence length="625" mass="68021">MPILRSGVMRFARLPTRMPLVGEPRQRFVLVIHGSLTSLRCQVRGCSAEASAQAEKQDFGAPLLSPIPPPIQPVLWGTSMKALVKTERSGGLTLTDVPKPAIGPNDVLIEISKTAICGTDVHIYDWNDWAKRTIPTPMVVGHEYCGTIKEMGSEVTGLEIGQRVTGEGHITCGFCRNCRAGRRHLCRETVGVGVNRPGAFAEYLCLPSINVFKLSDNVSDDIASFMDALGNATHTALSFNLVGEDVLITGAGPIGVMAAAICRHVGARHVVVTDINDYRLNLAVKCGATKALNVSGGDATEKLRKVMKELNMTEGFDVGLEMSGVPSAVHSMLETLNVGAHVGLLGIPSQPFPINWDHVVFKGLVIKGIYGREMFETWYKMQSMLVGGLQEKIMPVITHRYDVDQFDEGFSAMLSGQAGESNFVIQRPRTKDQTWGELESRMLVSCGAEGSVAVWDADSGNLDCRLMGHIGTVTTVAVCPTNSELLATGGEDHTVRLWDLRDIEPSSQLARMSREKVMGINLAHFTLKGHEGGISRVRFTGDGQLLASVSKDCAVRIWIPSLFNPLLLAKFIAHEAWIRDVSWSPDQKSLFTAGSDGMVFAWEVPSKYHAQVHKGRATGSRKYKA</sequence>
<evidence type="ECO:0000259" key="8">
    <source>
        <dbReference type="Pfam" id="PF00107"/>
    </source>
</evidence>
<evidence type="ECO:0000256" key="5">
    <source>
        <dbReference type="ARBA" id="ARBA00023002"/>
    </source>
</evidence>
<comment type="similarity">
    <text evidence="7">Belongs to the zinc-containing alcohol dehydrogenase family.</text>
</comment>
<feature type="repeat" description="WD" evidence="6">
    <location>
        <begin position="527"/>
        <end position="558"/>
    </location>
</feature>
<dbReference type="InterPro" id="IPR020472">
    <property type="entry name" value="WD40_PAC1"/>
</dbReference>
<dbReference type="InterPro" id="IPR036291">
    <property type="entry name" value="NAD(P)-bd_dom_sf"/>
</dbReference>
<dbReference type="Pfam" id="PF08240">
    <property type="entry name" value="ADH_N"/>
    <property type="match status" value="1"/>
</dbReference>
<evidence type="ECO:0000256" key="4">
    <source>
        <dbReference type="ARBA" id="ARBA00022833"/>
    </source>
</evidence>
<feature type="repeat" description="WD" evidence="6">
    <location>
        <begin position="466"/>
        <end position="508"/>
    </location>
</feature>
<keyword evidence="5" id="KW-0560">Oxidoreductase</keyword>
<dbReference type="InterPro" id="IPR015943">
    <property type="entry name" value="WD40/YVTN_repeat-like_dom_sf"/>
</dbReference>
<dbReference type="Gene3D" id="2.130.10.10">
    <property type="entry name" value="YVTN repeat-like/Quinoprotein amine dehydrogenase"/>
    <property type="match status" value="2"/>
</dbReference>
<feature type="domain" description="Alcohol dehydrogenase-like C-terminal" evidence="8">
    <location>
        <begin position="253"/>
        <end position="384"/>
    </location>
</feature>
<gene>
    <name evidence="10" type="ORF">SCF082_LOCUS3447</name>
</gene>
<protein>
    <submittedName>
        <fullName evidence="10">L-threonine 3-dehydrogenase (TDH)</fullName>
    </submittedName>
</protein>
<dbReference type="InterPro" id="IPR036322">
    <property type="entry name" value="WD40_repeat_dom_sf"/>
</dbReference>
<evidence type="ECO:0000256" key="7">
    <source>
        <dbReference type="RuleBase" id="RU361277"/>
    </source>
</evidence>
<dbReference type="PANTHER" id="PTHR43401">
    <property type="entry name" value="L-THREONINE 3-DEHYDROGENASE"/>
    <property type="match status" value="1"/>
</dbReference>
<dbReference type="InterPro" id="IPR050129">
    <property type="entry name" value="Zn_alcohol_dh"/>
</dbReference>
<dbReference type="Pfam" id="PF00400">
    <property type="entry name" value="WD40"/>
    <property type="match status" value="3"/>
</dbReference>
<reference evidence="10 11" key="1">
    <citation type="submission" date="2024-02" db="EMBL/GenBank/DDBJ databases">
        <authorList>
            <person name="Chen Y."/>
            <person name="Shah S."/>
            <person name="Dougan E. K."/>
            <person name="Thang M."/>
            <person name="Chan C."/>
        </authorList>
    </citation>
    <scope>NUCLEOTIDE SEQUENCE [LARGE SCALE GENOMIC DNA]</scope>
</reference>
<dbReference type="SMART" id="SM00320">
    <property type="entry name" value="WD40"/>
    <property type="match status" value="4"/>
</dbReference>
<name>A0ABP0HSV4_9DINO</name>
<comment type="cofactor">
    <cofactor evidence="7">
        <name>Zn(2+)</name>
        <dbReference type="ChEBI" id="CHEBI:29105"/>
    </cofactor>
</comment>
<keyword evidence="3" id="KW-0677">Repeat</keyword>
<evidence type="ECO:0000256" key="1">
    <source>
        <dbReference type="ARBA" id="ARBA00022574"/>
    </source>
</evidence>
<dbReference type="SUPFAM" id="SSF50978">
    <property type="entry name" value="WD40 repeat-like"/>
    <property type="match status" value="1"/>
</dbReference>
<dbReference type="InterPro" id="IPR001680">
    <property type="entry name" value="WD40_rpt"/>
</dbReference>
<evidence type="ECO:0000256" key="2">
    <source>
        <dbReference type="ARBA" id="ARBA00022723"/>
    </source>
</evidence>
<dbReference type="Gene3D" id="3.90.180.10">
    <property type="entry name" value="Medium-chain alcohol dehydrogenases, catalytic domain"/>
    <property type="match status" value="1"/>
</dbReference>
<dbReference type="NCBIfam" id="NF003808">
    <property type="entry name" value="PRK05396.1"/>
    <property type="match status" value="1"/>
</dbReference>
<dbReference type="InterPro" id="IPR013154">
    <property type="entry name" value="ADH-like_N"/>
</dbReference>
<keyword evidence="2 7" id="KW-0479">Metal-binding</keyword>
<dbReference type="SUPFAM" id="SSF51735">
    <property type="entry name" value="NAD(P)-binding Rossmann-fold domains"/>
    <property type="match status" value="1"/>
</dbReference>
<feature type="domain" description="Alcohol dehydrogenase-like N-terminal" evidence="9">
    <location>
        <begin position="103"/>
        <end position="216"/>
    </location>
</feature>
<organism evidence="10 11">
    <name type="scientific">Durusdinium trenchii</name>
    <dbReference type="NCBI Taxonomy" id="1381693"/>
    <lineage>
        <taxon>Eukaryota</taxon>
        <taxon>Sar</taxon>
        <taxon>Alveolata</taxon>
        <taxon>Dinophyceae</taxon>
        <taxon>Suessiales</taxon>
        <taxon>Symbiodiniaceae</taxon>
        <taxon>Durusdinium</taxon>
    </lineage>
</organism>
<dbReference type="InterPro" id="IPR013149">
    <property type="entry name" value="ADH-like_C"/>
</dbReference>
<evidence type="ECO:0000256" key="6">
    <source>
        <dbReference type="PROSITE-ProRule" id="PRU00221"/>
    </source>
</evidence>
<keyword evidence="1 6" id="KW-0853">WD repeat</keyword>
<dbReference type="SUPFAM" id="SSF50129">
    <property type="entry name" value="GroES-like"/>
    <property type="match status" value="1"/>
</dbReference>